<dbReference type="SUPFAM" id="SSF51717">
    <property type="entry name" value="Dihydropteroate synthetase-like"/>
    <property type="match status" value="1"/>
</dbReference>
<comment type="catalytic activity">
    <reaction evidence="1">
        <text>(7,8-dihydropterin-6-yl)methyl diphosphate + 4-aminobenzoate = 7,8-dihydropteroate + diphosphate</text>
        <dbReference type="Rhea" id="RHEA:19949"/>
        <dbReference type="ChEBI" id="CHEBI:17836"/>
        <dbReference type="ChEBI" id="CHEBI:17839"/>
        <dbReference type="ChEBI" id="CHEBI:33019"/>
        <dbReference type="ChEBI" id="CHEBI:72950"/>
        <dbReference type="EC" id="2.5.1.15"/>
    </reaction>
</comment>
<keyword evidence="7" id="KW-0460">Magnesium</keyword>
<keyword evidence="8" id="KW-0289">Folate biosynthesis</keyword>
<dbReference type="Proteomes" id="UP000267223">
    <property type="component" value="Unassembled WGS sequence"/>
</dbReference>
<dbReference type="GO" id="GO:0004156">
    <property type="term" value="F:dihydropteroate synthase activity"/>
    <property type="evidence" value="ECO:0007669"/>
    <property type="project" value="UniProtKB-EC"/>
</dbReference>
<keyword evidence="11" id="KW-1185">Reference proteome</keyword>
<sequence>MFSLNCRGKFVFAGNPLIMGILNLTEDSFYAGSRHRTLEAIKEKTGQMLSEGADIIDLGAQSTRPGSTRFSAEDELEKLLPAIDCLVKDFPSILISIDTYFSKVARECVAAGASIINDISGGNMNSQMIKTVGKLRVPYVCMHMKGVPETMQNQPQYDDVTKEVLDYFIAKIDECKQAGINDVIIDPGFGFGKNIAQNLKLLKDLSVFKILDKPILAGVSRKSTIYRTLKISVEDSLNGTTVLHTIALQNGASMLRVHDVKEAKEVVTLLGAISGA</sequence>
<dbReference type="AlphaFoldDB" id="A0A3M9NE84"/>
<dbReference type="GO" id="GO:0005829">
    <property type="term" value="C:cytosol"/>
    <property type="evidence" value="ECO:0007669"/>
    <property type="project" value="TreeGrafter"/>
</dbReference>
<accession>A0A3M9NE84</accession>
<evidence type="ECO:0000313" key="11">
    <source>
        <dbReference type="Proteomes" id="UP000267223"/>
    </source>
</evidence>
<evidence type="ECO:0000256" key="7">
    <source>
        <dbReference type="ARBA" id="ARBA00022842"/>
    </source>
</evidence>
<evidence type="ECO:0000256" key="2">
    <source>
        <dbReference type="ARBA" id="ARBA00001946"/>
    </source>
</evidence>
<dbReference type="EMBL" id="RJJR01000011">
    <property type="protein sequence ID" value="RNI35288.1"/>
    <property type="molecule type" value="Genomic_DNA"/>
</dbReference>
<comment type="caution">
    <text evidence="10">The sequence shown here is derived from an EMBL/GenBank/DDBJ whole genome shotgun (WGS) entry which is preliminary data.</text>
</comment>
<dbReference type="InterPro" id="IPR006390">
    <property type="entry name" value="DHP_synth_dom"/>
</dbReference>
<dbReference type="GO" id="GO:0046872">
    <property type="term" value="F:metal ion binding"/>
    <property type="evidence" value="ECO:0007669"/>
    <property type="project" value="UniProtKB-KW"/>
</dbReference>
<dbReference type="PROSITE" id="PS00793">
    <property type="entry name" value="DHPS_2"/>
    <property type="match status" value="1"/>
</dbReference>
<evidence type="ECO:0000259" key="9">
    <source>
        <dbReference type="PROSITE" id="PS50972"/>
    </source>
</evidence>
<dbReference type="NCBIfam" id="TIGR01496">
    <property type="entry name" value="DHPS"/>
    <property type="match status" value="1"/>
</dbReference>
<comment type="pathway">
    <text evidence="3">Cofactor biosynthesis; tetrahydrofolate biosynthesis; 7,8-dihydrofolate from 2-amino-4-hydroxy-6-hydroxymethyl-7,8-dihydropteridine diphosphate and 4-aminobenzoate: step 1/2.</text>
</comment>
<feature type="domain" description="Pterin-binding" evidence="9">
    <location>
        <begin position="16"/>
        <end position="268"/>
    </location>
</feature>
<comment type="cofactor">
    <cofactor evidence="2">
        <name>Mg(2+)</name>
        <dbReference type="ChEBI" id="CHEBI:18420"/>
    </cofactor>
</comment>
<keyword evidence="6" id="KW-0479">Metal-binding</keyword>
<dbReference type="InterPro" id="IPR000489">
    <property type="entry name" value="Pterin-binding_dom"/>
</dbReference>
<dbReference type="OrthoDB" id="9811744at2"/>
<dbReference type="PANTHER" id="PTHR20941">
    <property type="entry name" value="FOLATE SYNTHESIS PROTEINS"/>
    <property type="match status" value="1"/>
</dbReference>
<dbReference type="InterPro" id="IPR011005">
    <property type="entry name" value="Dihydropteroate_synth-like_sf"/>
</dbReference>
<dbReference type="PANTHER" id="PTHR20941:SF1">
    <property type="entry name" value="FOLIC ACID SYNTHESIS PROTEIN FOL1"/>
    <property type="match status" value="1"/>
</dbReference>
<dbReference type="RefSeq" id="WP_123121275.1">
    <property type="nucleotide sequence ID" value="NZ_RJJR01000011.1"/>
</dbReference>
<dbReference type="PROSITE" id="PS50972">
    <property type="entry name" value="PTERIN_BINDING"/>
    <property type="match status" value="1"/>
</dbReference>
<name>A0A3M9NE84_9BACT</name>
<evidence type="ECO:0000256" key="8">
    <source>
        <dbReference type="ARBA" id="ARBA00022909"/>
    </source>
</evidence>
<gene>
    <name evidence="10" type="primary">folP</name>
    <name evidence="10" type="ORF">EFY79_13625</name>
</gene>
<evidence type="ECO:0000256" key="6">
    <source>
        <dbReference type="ARBA" id="ARBA00022723"/>
    </source>
</evidence>
<evidence type="ECO:0000256" key="3">
    <source>
        <dbReference type="ARBA" id="ARBA00004763"/>
    </source>
</evidence>
<dbReference type="InterPro" id="IPR045031">
    <property type="entry name" value="DHP_synth-like"/>
</dbReference>
<keyword evidence="5 10" id="KW-0808">Transferase</keyword>
<evidence type="ECO:0000256" key="4">
    <source>
        <dbReference type="ARBA" id="ARBA00012458"/>
    </source>
</evidence>
<dbReference type="Pfam" id="PF00809">
    <property type="entry name" value="Pterin_bind"/>
    <property type="match status" value="1"/>
</dbReference>
<dbReference type="GO" id="GO:0046654">
    <property type="term" value="P:tetrahydrofolate biosynthetic process"/>
    <property type="evidence" value="ECO:0007669"/>
    <property type="project" value="TreeGrafter"/>
</dbReference>
<evidence type="ECO:0000256" key="5">
    <source>
        <dbReference type="ARBA" id="ARBA00022679"/>
    </source>
</evidence>
<evidence type="ECO:0000256" key="1">
    <source>
        <dbReference type="ARBA" id="ARBA00000012"/>
    </source>
</evidence>
<evidence type="ECO:0000313" key="10">
    <source>
        <dbReference type="EMBL" id="RNI35288.1"/>
    </source>
</evidence>
<protein>
    <recommendedName>
        <fullName evidence="4">dihydropteroate synthase</fullName>
        <ecNumber evidence="4">2.5.1.15</ecNumber>
    </recommendedName>
</protein>
<dbReference type="GO" id="GO:0046656">
    <property type="term" value="P:folic acid biosynthetic process"/>
    <property type="evidence" value="ECO:0007669"/>
    <property type="project" value="UniProtKB-KW"/>
</dbReference>
<organism evidence="10 11">
    <name type="scientific">Hanamia caeni</name>
    <dbReference type="NCBI Taxonomy" id="2294116"/>
    <lineage>
        <taxon>Bacteria</taxon>
        <taxon>Pseudomonadati</taxon>
        <taxon>Bacteroidota</taxon>
        <taxon>Chitinophagia</taxon>
        <taxon>Chitinophagales</taxon>
        <taxon>Chitinophagaceae</taxon>
        <taxon>Hanamia</taxon>
    </lineage>
</organism>
<dbReference type="CDD" id="cd00739">
    <property type="entry name" value="DHPS"/>
    <property type="match status" value="1"/>
</dbReference>
<proteinExistence type="predicted"/>
<dbReference type="EC" id="2.5.1.15" evidence="4"/>
<reference evidence="10 11" key="1">
    <citation type="submission" date="2018-11" db="EMBL/GenBank/DDBJ databases">
        <title>Draft genome sequence of Ferruginibacter sp. BO-59.</title>
        <authorList>
            <person name="Im W.T."/>
        </authorList>
    </citation>
    <scope>NUCLEOTIDE SEQUENCE [LARGE SCALE GENOMIC DNA]</scope>
    <source>
        <strain evidence="10 11">BO-59</strain>
    </source>
</reference>
<dbReference type="Gene3D" id="3.20.20.20">
    <property type="entry name" value="Dihydropteroate synthase-like"/>
    <property type="match status" value="1"/>
</dbReference>